<dbReference type="EMBL" id="KZ452002">
    <property type="protein sequence ID" value="PKA52490.1"/>
    <property type="molecule type" value="Genomic_DNA"/>
</dbReference>
<evidence type="ECO:0000259" key="3">
    <source>
        <dbReference type="Pfam" id="PF24994"/>
    </source>
</evidence>
<dbReference type="PANTHER" id="PTHR31161">
    <property type="entry name" value="PROTEIN GRAVITROPIC IN THE LIGHT 1"/>
    <property type="match status" value="1"/>
</dbReference>
<dbReference type="GO" id="GO:0009959">
    <property type="term" value="P:negative gravitropism"/>
    <property type="evidence" value="ECO:0007669"/>
    <property type="project" value="InterPro"/>
</dbReference>
<feature type="domain" description="DUF641" evidence="2">
    <location>
        <begin position="73"/>
        <end position="177"/>
    </location>
</feature>
<dbReference type="Pfam" id="PF04859">
    <property type="entry name" value="DUF641"/>
    <property type="match status" value="1"/>
</dbReference>
<gene>
    <name evidence="4" type="ORF">AXF42_Ash019116</name>
</gene>
<dbReference type="GO" id="GO:0009639">
    <property type="term" value="P:response to red or far red light"/>
    <property type="evidence" value="ECO:0007669"/>
    <property type="project" value="InterPro"/>
</dbReference>
<sequence length="478" mass="53171">MTDRICNISGLMHRVTSSCLTHPRAGGLHGHADGDDEVCASAMKWDGPDKDEMREENDSVEGIGIWKVKGRLSEMEAFMTEVFDAVSALKFAYVGLQDAQSSWDPDRIHVSDAAVVVELRKLAHLHDCFQWGTGRAAGGRLALKDVVAPYEAALEDLRRELKAKEAKIMKLKDKLRGSTPRGAGFRRGRHQSSKRVGCISGIGEEAVPTPELFQWCVQQVKVASQSFTMHLLSLMRAARWDLAAVTRSILEGCHGLADLTEHALPQPNMPESEHERHVLESYVNRKLFHGFENETFYLDGSLASLLRPAEFRRDCFAQFRDMRAMDPNELLGILPTCQFGRFAGKKYLGVVHPKMEDSLFGGSDQRLAVMAGNHPRTSFYGEFLRLAKAVWQLHLLAFAIDPTPSHFEASRGADFHPEYMESVVKFPGVRAASPGSVVVWFSVAPGFKLGNGSVVRARVFLTRRAKGEGTTRMNIMCK</sequence>
<dbReference type="Pfam" id="PF24994">
    <property type="entry name" value="GIL1_IRKI_C"/>
    <property type="match status" value="1"/>
</dbReference>
<dbReference type="Proteomes" id="UP000236161">
    <property type="component" value="Unassembled WGS sequence"/>
</dbReference>
<reference evidence="4 5" key="1">
    <citation type="journal article" date="2017" name="Nature">
        <title>The Apostasia genome and the evolution of orchids.</title>
        <authorList>
            <person name="Zhang G.Q."/>
            <person name="Liu K.W."/>
            <person name="Li Z."/>
            <person name="Lohaus R."/>
            <person name="Hsiao Y.Y."/>
            <person name="Niu S.C."/>
            <person name="Wang J.Y."/>
            <person name="Lin Y.C."/>
            <person name="Xu Q."/>
            <person name="Chen L.J."/>
            <person name="Yoshida K."/>
            <person name="Fujiwara S."/>
            <person name="Wang Z.W."/>
            <person name="Zhang Y.Q."/>
            <person name="Mitsuda N."/>
            <person name="Wang M."/>
            <person name="Liu G.H."/>
            <person name="Pecoraro L."/>
            <person name="Huang H.X."/>
            <person name="Xiao X.J."/>
            <person name="Lin M."/>
            <person name="Wu X.Y."/>
            <person name="Wu W.L."/>
            <person name="Chen Y.Y."/>
            <person name="Chang S.B."/>
            <person name="Sakamoto S."/>
            <person name="Ohme-Takagi M."/>
            <person name="Yagi M."/>
            <person name="Zeng S.J."/>
            <person name="Shen C.Y."/>
            <person name="Yeh C.M."/>
            <person name="Luo Y.B."/>
            <person name="Tsai W.C."/>
            <person name="Van de Peer Y."/>
            <person name="Liu Z.J."/>
        </authorList>
    </citation>
    <scope>NUCLEOTIDE SEQUENCE [LARGE SCALE GENOMIC DNA]</scope>
    <source>
        <strain evidence="5">cv. Shenzhen</strain>
        <tissue evidence="4">Stem</tissue>
    </source>
</reference>
<dbReference type="STRING" id="1088818.A0A2I0AAB9"/>
<feature type="coiled-coil region" evidence="1">
    <location>
        <begin position="147"/>
        <end position="174"/>
    </location>
</feature>
<dbReference type="InterPro" id="IPR040225">
    <property type="entry name" value="GIL1-like"/>
</dbReference>
<proteinExistence type="predicted"/>
<dbReference type="AlphaFoldDB" id="A0A2I0AAB9"/>
<protein>
    <submittedName>
        <fullName evidence="4">Uncharacterized protein</fullName>
    </submittedName>
</protein>
<evidence type="ECO:0000313" key="5">
    <source>
        <dbReference type="Proteomes" id="UP000236161"/>
    </source>
</evidence>
<evidence type="ECO:0000313" key="4">
    <source>
        <dbReference type="EMBL" id="PKA52490.1"/>
    </source>
</evidence>
<accession>A0A2I0AAB9</accession>
<organism evidence="4 5">
    <name type="scientific">Apostasia shenzhenica</name>
    <dbReference type="NCBI Taxonomy" id="1088818"/>
    <lineage>
        <taxon>Eukaryota</taxon>
        <taxon>Viridiplantae</taxon>
        <taxon>Streptophyta</taxon>
        <taxon>Embryophyta</taxon>
        <taxon>Tracheophyta</taxon>
        <taxon>Spermatophyta</taxon>
        <taxon>Magnoliopsida</taxon>
        <taxon>Liliopsida</taxon>
        <taxon>Asparagales</taxon>
        <taxon>Orchidaceae</taxon>
        <taxon>Apostasioideae</taxon>
        <taxon>Apostasia</taxon>
    </lineage>
</organism>
<dbReference type="InterPro" id="IPR056813">
    <property type="entry name" value="GIL1_IRKI_C"/>
</dbReference>
<feature type="domain" description="GIL1/IRKI C-terminal" evidence="3">
    <location>
        <begin position="407"/>
        <end position="460"/>
    </location>
</feature>
<evidence type="ECO:0000259" key="2">
    <source>
        <dbReference type="Pfam" id="PF04859"/>
    </source>
</evidence>
<name>A0A2I0AAB9_9ASPA</name>
<evidence type="ECO:0000256" key="1">
    <source>
        <dbReference type="SAM" id="Coils"/>
    </source>
</evidence>
<dbReference type="InterPro" id="IPR006943">
    <property type="entry name" value="DUF641_pln"/>
</dbReference>
<keyword evidence="5" id="KW-1185">Reference proteome</keyword>
<keyword evidence="1" id="KW-0175">Coiled coil</keyword>
<dbReference type="OrthoDB" id="678887at2759"/>